<feature type="region of interest" description="Disordered" evidence="1">
    <location>
        <begin position="100"/>
        <end position="131"/>
    </location>
</feature>
<reference evidence="2" key="2">
    <citation type="submission" date="2020-05" db="UniProtKB">
        <authorList>
            <consortium name="EnsemblMetazoa"/>
        </authorList>
    </citation>
    <scope>IDENTIFICATION</scope>
    <source>
        <strain evidence="2">IAEA</strain>
    </source>
</reference>
<dbReference type="Proteomes" id="UP000092460">
    <property type="component" value="Unassembled WGS sequence"/>
</dbReference>
<dbReference type="EMBL" id="JXJN01013068">
    <property type="status" value="NOT_ANNOTATED_CDS"/>
    <property type="molecule type" value="Genomic_DNA"/>
</dbReference>
<organism evidence="2 3">
    <name type="scientific">Glossina palpalis gambiensis</name>
    <dbReference type="NCBI Taxonomy" id="67801"/>
    <lineage>
        <taxon>Eukaryota</taxon>
        <taxon>Metazoa</taxon>
        <taxon>Ecdysozoa</taxon>
        <taxon>Arthropoda</taxon>
        <taxon>Hexapoda</taxon>
        <taxon>Insecta</taxon>
        <taxon>Pterygota</taxon>
        <taxon>Neoptera</taxon>
        <taxon>Endopterygota</taxon>
        <taxon>Diptera</taxon>
        <taxon>Brachycera</taxon>
        <taxon>Muscomorpha</taxon>
        <taxon>Hippoboscoidea</taxon>
        <taxon>Glossinidae</taxon>
        <taxon>Glossina</taxon>
    </lineage>
</organism>
<accession>A0A1B0BEX4</accession>
<keyword evidence="3" id="KW-1185">Reference proteome</keyword>
<feature type="compositionally biased region" description="Basic and acidic residues" evidence="1">
    <location>
        <begin position="115"/>
        <end position="125"/>
    </location>
</feature>
<evidence type="ECO:0000256" key="1">
    <source>
        <dbReference type="SAM" id="MobiDB-lite"/>
    </source>
</evidence>
<evidence type="ECO:0000313" key="2">
    <source>
        <dbReference type="EnsemblMetazoa" id="GPPI027831-PA"/>
    </source>
</evidence>
<name>A0A1B0BEX4_9MUSC</name>
<reference evidence="3" key="1">
    <citation type="submission" date="2015-01" db="EMBL/GenBank/DDBJ databases">
        <authorList>
            <person name="Aksoy S."/>
            <person name="Warren W."/>
            <person name="Wilson R.K."/>
        </authorList>
    </citation>
    <scope>NUCLEOTIDE SEQUENCE [LARGE SCALE GENOMIC DNA]</scope>
    <source>
        <strain evidence="3">IAEA</strain>
    </source>
</reference>
<dbReference type="VEuPathDB" id="VectorBase:GPPI027831"/>
<proteinExistence type="predicted"/>
<dbReference type="EnsemblMetazoa" id="GPPI027831-RA">
    <property type="protein sequence ID" value="GPPI027831-PA"/>
    <property type="gene ID" value="GPPI027831"/>
</dbReference>
<evidence type="ECO:0000313" key="3">
    <source>
        <dbReference type="Proteomes" id="UP000092460"/>
    </source>
</evidence>
<protein>
    <submittedName>
        <fullName evidence="2">Uncharacterized protein</fullName>
    </submittedName>
</protein>
<dbReference type="AlphaFoldDB" id="A0A1B0BEX4"/>
<sequence>MSGSWSPKFKLGHIQIRRQINTAYGNAFKATQVRGHDTEVLRQLLLTQVACYGSSLGIILESEITEYVLNKFTANETQPARNFMPKEKFIPESNVHGDALEDEKGYKATGSNFHFDGEGKKEESKSLFTKP</sequence>